<dbReference type="PANTHER" id="PTHR46558:SF4">
    <property type="entry name" value="DNA-BIDING PHAGE PROTEIN"/>
    <property type="match status" value="1"/>
</dbReference>
<dbReference type="InterPro" id="IPR010982">
    <property type="entry name" value="Lambda_DNA-bd_dom_sf"/>
</dbReference>
<reference evidence="3" key="1">
    <citation type="submission" date="2022-04" db="EMBL/GenBank/DDBJ databases">
        <authorList>
            <person name="Seo M.-J."/>
        </authorList>
    </citation>
    <scope>NUCLEOTIDE SEQUENCE</scope>
    <source>
        <strain evidence="3">MBLB2552</strain>
    </source>
</reference>
<dbReference type="PANTHER" id="PTHR46558">
    <property type="entry name" value="TRACRIPTIONAL REGULATORY PROTEIN-RELATED-RELATED"/>
    <property type="match status" value="1"/>
</dbReference>
<dbReference type="Pfam" id="PF01381">
    <property type="entry name" value="HTH_3"/>
    <property type="match status" value="1"/>
</dbReference>
<comment type="caution">
    <text evidence="3">The sequence shown here is derived from an EMBL/GenBank/DDBJ whole genome shotgun (WGS) entry which is preliminary data.</text>
</comment>
<dbReference type="SMART" id="SM00530">
    <property type="entry name" value="HTH_XRE"/>
    <property type="match status" value="1"/>
</dbReference>
<sequence>MNNKIKQLRKRLGLTQNELAAECGVTRQTINSVENNRYDPTLELAFKLAHILQTKVDELFIYE</sequence>
<evidence type="ECO:0000313" key="3">
    <source>
        <dbReference type="EMBL" id="MCK8487159.1"/>
    </source>
</evidence>
<dbReference type="GO" id="GO:0003677">
    <property type="term" value="F:DNA binding"/>
    <property type="evidence" value="ECO:0007669"/>
    <property type="project" value="UniProtKB-KW"/>
</dbReference>
<dbReference type="PROSITE" id="PS50943">
    <property type="entry name" value="HTH_CROC1"/>
    <property type="match status" value="1"/>
</dbReference>
<dbReference type="SUPFAM" id="SSF47413">
    <property type="entry name" value="lambda repressor-like DNA-binding domains"/>
    <property type="match status" value="1"/>
</dbReference>
<accession>A0A9X2BNR7</accession>
<dbReference type="CDD" id="cd00093">
    <property type="entry name" value="HTH_XRE"/>
    <property type="match status" value="1"/>
</dbReference>
<keyword evidence="1" id="KW-0238">DNA-binding</keyword>
<protein>
    <submittedName>
        <fullName evidence="3">Helix-turn-helix transcriptional regulator</fullName>
    </submittedName>
</protein>
<dbReference type="Gene3D" id="1.10.260.40">
    <property type="entry name" value="lambda repressor-like DNA-binding domains"/>
    <property type="match status" value="1"/>
</dbReference>
<dbReference type="EMBL" id="JALPRK010000005">
    <property type="protein sequence ID" value="MCK8487159.1"/>
    <property type="molecule type" value="Genomic_DNA"/>
</dbReference>
<organism evidence="3 4">
    <name type="scientific">Paenibacillus mellifer</name>
    <dbReference type="NCBI Taxonomy" id="2937794"/>
    <lineage>
        <taxon>Bacteria</taxon>
        <taxon>Bacillati</taxon>
        <taxon>Bacillota</taxon>
        <taxon>Bacilli</taxon>
        <taxon>Bacillales</taxon>
        <taxon>Paenibacillaceae</taxon>
        <taxon>Paenibacillus</taxon>
    </lineage>
</organism>
<dbReference type="RefSeq" id="WP_248551415.1">
    <property type="nucleotide sequence ID" value="NZ_JALPRK010000005.1"/>
</dbReference>
<evidence type="ECO:0000256" key="1">
    <source>
        <dbReference type="ARBA" id="ARBA00023125"/>
    </source>
</evidence>
<evidence type="ECO:0000259" key="2">
    <source>
        <dbReference type="PROSITE" id="PS50943"/>
    </source>
</evidence>
<feature type="domain" description="HTH cro/C1-type" evidence="2">
    <location>
        <begin position="5"/>
        <end position="59"/>
    </location>
</feature>
<proteinExistence type="predicted"/>
<keyword evidence="4" id="KW-1185">Reference proteome</keyword>
<name>A0A9X2BNR7_9BACL</name>
<dbReference type="InterPro" id="IPR001387">
    <property type="entry name" value="Cro/C1-type_HTH"/>
</dbReference>
<dbReference type="AlphaFoldDB" id="A0A9X2BNR7"/>
<evidence type="ECO:0000313" key="4">
    <source>
        <dbReference type="Proteomes" id="UP001139534"/>
    </source>
</evidence>
<dbReference type="Proteomes" id="UP001139534">
    <property type="component" value="Unassembled WGS sequence"/>
</dbReference>
<gene>
    <name evidence="3" type="ORF">M0651_08260</name>
</gene>